<keyword evidence="3 6" id="KW-0812">Transmembrane</keyword>
<name>A0A814BUY7_9BILA</name>
<evidence type="ECO:0000256" key="5">
    <source>
        <dbReference type="ARBA" id="ARBA00023136"/>
    </source>
</evidence>
<dbReference type="Proteomes" id="UP000663879">
    <property type="component" value="Unassembled WGS sequence"/>
</dbReference>
<dbReference type="AlphaFoldDB" id="A0A814BUY7"/>
<evidence type="ECO:0000313" key="7">
    <source>
        <dbReference type="EMBL" id="CAF0931180.1"/>
    </source>
</evidence>
<feature type="transmembrane region" description="Helical" evidence="6">
    <location>
        <begin position="95"/>
        <end position="116"/>
    </location>
</feature>
<dbReference type="PANTHER" id="PTHR11266">
    <property type="entry name" value="PEROXISOMAL MEMBRANE PROTEIN 2, PXMP2 MPV17"/>
    <property type="match status" value="1"/>
</dbReference>
<dbReference type="OrthoDB" id="10267969at2759"/>
<keyword evidence="8" id="KW-1185">Reference proteome</keyword>
<proteinExistence type="inferred from homology"/>
<comment type="similarity">
    <text evidence="2 6">Belongs to the peroxisomal membrane protein PXMP2/4 family.</text>
</comment>
<dbReference type="GO" id="GO:0005739">
    <property type="term" value="C:mitochondrion"/>
    <property type="evidence" value="ECO:0007669"/>
    <property type="project" value="TreeGrafter"/>
</dbReference>
<comment type="subcellular location">
    <subcellularLocation>
        <location evidence="1">Membrane</location>
        <topology evidence="1">Multi-pass membrane protein</topology>
    </subcellularLocation>
</comment>
<gene>
    <name evidence="7" type="ORF">OXX778_LOCUS12915</name>
</gene>
<evidence type="ECO:0000256" key="6">
    <source>
        <dbReference type="RuleBase" id="RU363053"/>
    </source>
</evidence>
<dbReference type="EMBL" id="CAJNOC010002408">
    <property type="protein sequence ID" value="CAF0931180.1"/>
    <property type="molecule type" value="Genomic_DNA"/>
</dbReference>
<feature type="transmembrane region" description="Helical" evidence="6">
    <location>
        <begin position="158"/>
        <end position="177"/>
    </location>
</feature>
<dbReference type="GO" id="GO:0061668">
    <property type="term" value="P:mitochondrial ribosome assembly"/>
    <property type="evidence" value="ECO:0007669"/>
    <property type="project" value="TreeGrafter"/>
</dbReference>
<evidence type="ECO:0000256" key="3">
    <source>
        <dbReference type="ARBA" id="ARBA00022692"/>
    </source>
</evidence>
<dbReference type="Pfam" id="PF04117">
    <property type="entry name" value="Mpv17_PMP22"/>
    <property type="match status" value="1"/>
</dbReference>
<accession>A0A814BUY7</accession>
<evidence type="ECO:0000256" key="4">
    <source>
        <dbReference type="ARBA" id="ARBA00022989"/>
    </source>
</evidence>
<evidence type="ECO:0008006" key="9">
    <source>
        <dbReference type="Google" id="ProtNLM"/>
    </source>
</evidence>
<reference evidence="7" key="1">
    <citation type="submission" date="2021-02" db="EMBL/GenBank/DDBJ databases">
        <authorList>
            <person name="Nowell W R."/>
        </authorList>
    </citation>
    <scope>NUCLEOTIDE SEQUENCE</scope>
    <source>
        <strain evidence="7">Ploen Becks lab</strain>
    </source>
</reference>
<evidence type="ECO:0000256" key="1">
    <source>
        <dbReference type="ARBA" id="ARBA00004141"/>
    </source>
</evidence>
<dbReference type="InterPro" id="IPR007248">
    <property type="entry name" value="Mpv17_PMP22"/>
</dbReference>
<sequence length="180" mass="21218">MLNFLKISTKLKKNFKYGVFGNTLIGIFLRGFGDTIQQNIEIKSNQNQGQKFDLTRTKNISLTGVVIGPLNYYWYKYLDTKYPTKTPRIIIKKILLDQIYGATFFTFLFIVIVCLLDGKTIRESLSEFVEKFPFIYLVDWLLWPPSQALNFYLVPKEFRVIFVNLTLVCWNIFLSYVKYN</sequence>
<organism evidence="7 8">
    <name type="scientific">Brachionus calyciflorus</name>
    <dbReference type="NCBI Taxonomy" id="104777"/>
    <lineage>
        <taxon>Eukaryota</taxon>
        <taxon>Metazoa</taxon>
        <taxon>Spiralia</taxon>
        <taxon>Gnathifera</taxon>
        <taxon>Rotifera</taxon>
        <taxon>Eurotatoria</taxon>
        <taxon>Monogononta</taxon>
        <taxon>Pseudotrocha</taxon>
        <taxon>Ploima</taxon>
        <taxon>Brachionidae</taxon>
        <taxon>Brachionus</taxon>
    </lineage>
</organism>
<evidence type="ECO:0000256" key="2">
    <source>
        <dbReference type="ARBA" id="ARBA00006824"/>
    </source>
</evidence>
<keyword evidence="5 6" id="KW-0472">Membrane</keyword>
<dbReference type="GO" id="GO:0016020">
    <property type="term" value="C:membrane"/>
    <property type="evidence" value="ECO:0007669"/>
    <property type="project" value="UniProtKB-SubCell"/>
</dbReference>
<evidence type="ECO:0000313" key="8">
    <source>
        <dbReference type="Proteomes" id="UP000663879"/>
    </source>
</evidence>
<keyword evidence="4 6" id="KW-1133">Transmembrane helix</keyword>
<comment type="caution">
    <text evidence="7">The sequence shown here is derived from an EMBL/GenBank/DDBJ whole genome shotgun (WGS) entry which is preliminary data.</text>
</comment>
<dbReference type="PANTHER" id="PTHR11266:SF8">
    <property type="entry name" value="MPV17-LIKE PROTEIN 2"/>
    <property type="match status" value="1"/>
</dbReference>
<protein>
    <recommendedName>
        <fullName evidence="9">MPV17</fullName>
    </recommendedName>
</protein>